<sequence>MTSRELVRSVALVSKRWRDAALDGVLWRSHIGLTLPNSLNYRLANQGQTTDIWVWPRLYCRLQARNLLEDTEWKGSFVSSRAVGSRRWLSGLYHNIPGTWDLKHGGTGWKREAVEDSVKDSQNAGCQSNQASAANKMCSGMAVLKSSWGECQASQVVDLIEHLRQAGLESNEVEDFLNAQPALTFSVWFGTDQYHQGIVQLELELADRRGSLGSIYSNGHGSASSPRLSGDRVFASFRSQKIEVQAQQWHRVELVLPHIPEGARYARAVLSGRMFGCSQPQEQLGPKFTQPHLSWGSMHCLHPFQDHAALYYSAGSAPLILLPTPDSIVSILDDGHDDDPVVEDTIDLNNCTLDRKGTASVCQSGQQWYQN</sequence>
<evidence type="ECO:0000313" key="2">
    <source>
        <dbReference type="Proteomes" id="UP001438707"/>
    </source>
</evidence>
<evidence type="ECO:0008006" key="3">
    <source>
        <dbReference type="Google" id="ProtNLM"/>
    </source>
</evidence>
<dbReference type="AlphaFoldDB" id="A0AAW1SGV2"/>
<keyword evidence="2" id="KW-1185">Reference proteome</keyword>
<dbReference type="SUPFAM" id="SSF81383">
    <property type="entry name" value="F-box domain"/>
    <property type="match status" value="1"/>
</dbReference>
<organism evidence="1 2">
    <name type="scientific">Apatococcus lobatus</name>
    <dbReference type="NCBI Taxonomy" id="904363"/>
    <lineage>
        <taxon>Eukaryota</taxon>
        <taxon>Viridiplantae</taxon>
        <taxon>Chlorophyta</taxon>
        <taxon>core chlorophytes</taxon>
        <taxon>Trebouxiophyceae</taxon>
        <taxon>Chlorellales</taxon>
        <taxon>Chlorellaceae</taxon>
        <taxon>Apatococcus</taxon>
    </lineage>
</organism>
<gene>
    <name evidence="1" type="ORF">WJX74_010020</name>
</gene>
<dbReference type="Gene3D" id="2.60.120.260">
    <property type="entry name" value="Galactose-binding domain-like"/>
    <property type="match status" value="1"/>
</dbReference>
<dbReference type="EMBL" id="JALJOS010000001">
    <property type="protein sequence ID" value="KAK9845047.1"/>
    <property type="molecule type" value="Genomic_DNA"/>
</dbReference>
<accession>A0AAW1SGV2</accession>
<name>A0AAW1SGV2_9CHLO</name>
<dbReference type="InterPro" id="IPR036047">
    <property type="entry name" value="F-box-like_dom_sf"/>
</dbReference>
<comment type="caution">
    <text evidence="1">The sequence shown here is derived from an EMBL/GenBank/DDBJ whole genome shotgun (WGS) entry which is preliminary data.</text>
</comment>
<dbReference type="Proteomes" id="UP001438707">
    <property type="component" value="Unassembled WGS sequence"/>
</dbReference>
<reference evidence="1 2" key="1">
    <citation type="journal article" date="2024" name="Nat. Commun.">
        <title>Phylogenomics reveals the evolutionary origins of lichenization in chlorophyte algae.</title>
        <authorList>
            <person name="Puginier C."/>
            <person name="Libourel C."/>
            <person name="Otte J."/>
            <person name="Skaloud P."/>
            <person name="Haon M."/>
            <person name="Grisel S."/>
            <person name="Petersen M."/>
            <person name="Berrin J.G."/>
            <person name="Delaux P.M."/>
            <person name="Dal Grande F."/>
            <person name="Keller J."/>
        </authorList>
    </citation>
    <scope>NUCLEOTIDE SEQUENCE [LARGE SCALE GENOMIC DNA]</scope>
    <source>
        <strain evidence="1 2">SAG 2145</strain>
    </source>
</reference>
<protein>
    <recommendedName>
        <fullName evidence="3">F-box domain-containing protein</fullName>
    </recommendedName>
</protein>
<proteinExistence type="predicted"/>
<evidence type="ECO:0000313" key="1">
    <source>
        <dbReference type="EMBL" id="KAK9845047.1"/>
    </source>
</evidence>